<name>A0A193SLS4_9PSED</name>
<dbReference type="AlphaFoldDB" id="A0A193SLS4"/>
<evidence type="ECO:0000313" key="2">
    <source>
        <dbReference type="Proteomes" id="UP000239025"/>
    </source>
</evidence>
<gene>
    <name evidence="1" type="ORF">PL963_01591</name>
</gene>
<dbReference type="Proteomes" id="UP000239025">
    <property type="component" value="Chromosome 1"/>
</dbReference>
<organism evidence="1 2">
    <name type="scientific">Pseudomonas cerasi</name>
    <dbReference type="NCBI Taxonomy" id="1583341"/>
    <lineage>
        <taxon>Bacteria</taxon>
        <taxon>Pseudomonadati</taxon>
        <taxon>Pseudomonadota</taxon>
        <taxon>Gammaproteobacteria</taxon>
        <taxon>Pseudomonadales</taxon>
        <taxon>Pseudomonadaceae</taxon>
        <taxon>Pseudomonas</taxon>
    </lineage>
</organism>
<accession>A0A193SLS4</accession>
<keyword evidence="2" id="KW-1185">Reference proteome</keyword>
<dbReference type="RefSeq" id="WP_065349347.1">
    <property type="nucleotide sequence ID" value="NZ_LT222319.1"/>
</dbReference>
<evidence type="ECO:0000313" key="1">
    <source>
        <dbReference type="EMBL" id="SOS17583.1"/>
    </source>
</evidence>
<protein>
    <submittedName>
        <fullName evidence="1">Putative membrane protein</fullName>
    </submittedName>
</protein>
<proteinExistence type="predicted"/>
<dbReference type="EMBL" id="LT963395">
    <property type="protein sequence ID" value="SOS17583.1"/>
    <property type="molecule type" value="Genomic_DNA"/>
</dbReference>
<reference evidence="2" key="1">
    <citation type="submission" date="2017-11" db="EMBL/GenBank/DDBJ databases">
        <authorList>
            <person name="Blom J."/>
        </authorList>
    </citation>
    <scope>NUCLEOTIDE SEQUENCE [LARGE SCALE GENOMIC DNA]</scope>
</reference>
<sequence>MRIKAAIFLSTAYVSLAAPYVLADSVVLKNGDRLSGNIIFLDGANLVLNTTVAADRKLTQ</sequence>